<proteinExistence type="predicted"/>
<reference evidence="1 2" key="1">
    <citation type="submission" date="2014-04" db="EMBL/GenBank/DDBJ databases">
        <title>Aquimarina sp. 22II-S11-z7 Genome Sequencing.</title>
        <authorList>
            <person name="Lai Q."/>
        </authorList>
    </citation>
    <scope>NUCLEOTIDE SEQUENCE [LARGE SCALE GENOMIC DNA]</scope>
    <source>
        <strain evidence="1 2">22II-S11-z7</strain>
    </source>
</reference>
<dbReference type="SUPFAM" id="SSF55469">
    <property type="entry name" value="FMN-dependent nitroreductase-like"/>
    <property type="match status" value="2"/>
</dbReference>
<name>A0A023BXR4_9FLAO</name>
<sequence>MKEIITYGSYAPSSHNAQMWTVEIPKNNKIKVYPNYARVLPFVDPNNRETWISIGAFVENCVLSAQDLGYSSAVTINDAEIILDLQQDNSLIKTNRNIELIKKRLTIRKPYLDIKIDDTTITKLINLSDSIWYFPIENKETKKIIDYSLDAYSFQMKDISKLRELAKWMIFSYREEKHRKDGMTTEALEIKGIRRFLFNLFFTKKSVTRKTFIKSSIKRVKKQLNSCSGYILITSDSYGKAELIKTGRLLEQVWLECIDSQIAVHPMSQILEEKEYYDLLKTSLKIDKEIQMLLRIGKVKEYPERIRKRLDIIDIIKG</sequence>
<keyword evidence="2" id="KW-1185">Reference proteome</keyword>
<dbReference type="RefSeq" id="WP_034239493.1">
    <property type="nucleotide sequence ID" value="NZ_AQRA01000002.1"/>
</dbReference>
<dbReference type="STRING" id="1317122.ATO12_08315"/>
<dbReference type="Proteomes" id="UP000023541">
    <property type="component" value="Unassembled WGS sequence"/>
</dbReference>
<comment type="caution">
    <text evidence="1">The sequence shown here is derived from an EMBL/GenBank/DDBJ whole genome shotgun (WGS) entry which is preliminary data.</text>
</comment>
<dbReference type="Gene3D" id="3.40.109.10">
    <property type="entry name" value="NADH Oxidase"/>
    <property type="match status" value="1"/>
</dbReference>
<evidence type="ECO:0000313" key="2">
    <source>
        <dbReference type="Proteomes" id="UP000023541"/>
    </source>
</evidence>
<dbReference type="InterPro" id="IPR000415">
    <property type="entry name" value="Nitroreductase-like"/>
</dbReference>
<accession>A0A023BXR4</accession>
<protein>
    <recommendedName>
        <fullName evidence="3">Nitroreductase domain-containing protein</fullName>
    </recommendedName>
</protein>
<dbReference type="eggNOG" id="COG0778">
    <property type="taxonomic scope" value="Bacteria"/>
</dbReference>
<organism evidence="1 2">
    <name type="scientific">Aquimarina atlantica</name>
    <dbReference type="NCBI Taxonomy" id="1317122"/>
    <lineage>
        <taxon>Bacteria</taxon>
        <taxon>Pseudomonadati</taxon>
        <taxon>Bacteroidota</taxon>
        <taxon>Flavobacteriia</taxon>
        <taxon>Flavobacteriales</taxon>
        <taxon>Flavobacteriaceae</taxon>
        <taxon>Aquimarina</taxon>
    </lineage>
</organism>
<dbReference type="EMBL" id="AQRA01000002">
    <property type="protein sequence ID" value="EZH74734.1"/>
    <property type="molecule type" value="Genomic_DNA"/>
</dbReference>
<dbReference type="GO" id="GO:0016491">
    <property type="term" value="F:oxidoreductase activity"/>
    <property type="evidence" value="ECO:0007669"/>
    <property type="project" value="InterPro"/>
</dbReference>
<dbReference type="OrthoDB" id="5149792at2"/>
<gene>
    <name evidence="1" type="ORF">ATO12_08315</name>
</gene>
<dbReference type="AlphaFoldDB" id="A0A023BXR4"/>
<evidence type="ECO:0000313" key="1">
    <source>
        <dbReference type="EMBL" id="EZH74734.1"/>
    </source>
</evidence>
<evidence type="ECO:0008006" key="3">
    <source>
        <dbReference type="Google" id="ProtNLM"/>
    </source>
</evidence>